<dbReference type="RefSeq" id="WP_354008558.1">
    <property type="nucleotide sequence ID" value="NZ_JBEWTA010000001.1"/>
</dbReference>
<comment type="caution">
    <text evidence="3">The sequence shown here is derived from an EMBL/GenBank/DDBJ whole genome shotgun (WGS) entry which is preliminary data.</text>
</comment>
<evidence type="ECO:0000256" key="1">
    <source>
        <dbReference type="SAM" id="MobiDB-lite"/>
    </source>
</evidence>
<dbReference type="EMBL" id="JBEWTB010000002">
    <property type="protein sequence ID" value="MET4758476.1"/>
    <property type="molecule type" value="Genomic_DNA"/>
</dbReference>
<feature type="region of interest" description="Disordered" evidence="1">
    <location>
        <begin position="163"/>
        <end position="208"/>
    </location>
</feature>
<feature type="signal peptide" evidence="2">
    <location>
        <begin position="1"/>
        <end position="24"/>
    </location>
</feature>
<dbReference type="Proteomes" id="UP001549366">
    <property type="component" value="Unassembled WGS sequence"/>
</dbReference>
<sequence length="454" mass="49995">MSPFRLYKFLLFSGCCLLLNIAPADDALVVQVVLELEEDESTGAGLVSGVYPDLMSSEVTLEASRSLVKKVSGEQYYKTRFRLMEKPGEESSALLINEWQGVKEQIVFEPDKNALMNSLSNAPVRFMEGVSGWGAPDFKLVVISPDAEGSSLPLLDAEGADEKRKHYAGTREDGTVDASDDGGEGGAGDKDIEHEADARGSGSDDGGDGDKYRFNKIAAIPFEQAVKKPLTSMLAAVGMATATWLFEQMTGTGNPQNDRKIAAEQQLARLTRHFGGATVRIRLTQSALESQIALQNTTDHRAGSEFRTYGFVFEGEFAGAYNDNGELPEYKGCPEGCLDYPNWKNVRVVVSIKEYDLMPMLEGLNASQPVGGLVIRGVPQGVNNQDAWVVCIKCEVPKNEVELTTAQKVGQAFWVYLFPLVMTGTGLVFDKVLDMWVWFREVRTRFLYRHVLIR</sequence>
<evidence type="ECO:0008006" key="5">
    <source>
        <dbReference type="Google" id="ProtNLM"/>
    </source>
</evidence>
<feature type="chain" id="PRO_5046750261" description="Transmembrane protein" evidence="2">
    <location>
        <begin position="25"/>
        <end position="454"/>
    </location>
</feature>
<name>A0ABV2SMI4_9GAMM</name>
<keyword evidence="4" id="KW-1185">Reference proteome</keyword>
<keyword evidence="2" id="KW-0732">Signal</keyword>
<evidence type="ECO:0000313" key="3">
    <source>
        <dbReference type="EMBL" id="MET4758476.1"/>
    </source>
</evidence>
<evidence type="ECO:0000256" key="2">
    <source>
        <dbReference type="SAM" id="SignalP"/>
    </source>
</evidence>
<accession>A0ABV2SMI4</accession>
<feature type="compositionally biased region" description="Basic and acidic residues" evidence="1">
    <location>
        <begin position="163"/>
        <end position="174"/>
    </location>
</feature>
<reference evidence="3 4" key="1">
    <citation type="submission" date="2024-06" db="EMBL/GenBank/DDBJ databases">
        <title>Genomic Encyclopedia of Type Strains, Phase V (KMG-V): Genome sequencing to study the core and pangenomes of soil and plant-associated prokaryotes.</title>
        <authorList>
            <person name="Whitman W."/>
        </authorList>
    </citation>
    <scope>NUCLEOTIDE SEQUENCE [LARGE SCALE GENOMIC DNA]</scope>
    <source>
        <strain evidence="3 4">NE40</strain>
    </source>
</reference>
<gene>
    <name evidence="3" type="ORF">V5J35_003668</name>
</gene>
<protein>
    <recommendedName>
        <fullName evidence="5">Transmembrane protein</fullName>
    </recommendedName>
</protein>
<feature type="compositionally biased region" description="Basic and acidic residues" evidence="1">
    <location>
        <begin position="187"/>
        <end position="198"/>
    </location>
</feature>
<organism evidence="3 4">
    <name type="scientific">Endozoicomonas lisbonensis</name>
    <dbReference type="NCBI Taxonomy" id="3120522"/>
    <lineage>
        <taxon>Bacteria</taxon>
        <taxon>Pseudomonadati</taxon>
        <taxon>Pseudomonadota</taxon>
        <taxon>Gammaproteobacteria</taxon>
        <taxon>Oceanospirillales</taxon>
        <taxon>Endozoicomonadaceae</taxon>
        <taxon>Endozoicomonas</taxon>
    </lineage>
</organism>
<evidence type="ECO:0000313" key="4">
    <source>
        <dbReference type="Proteomes" id="UP001549366"/>
    </source>
</evidence>
<proteinExistence type="predicted"/>